<comment type="caution">
    <text evidence="1">The sequence shown here is derived from an EMBL/GenBank/DDBJ whole genome shotgun (WGS) entry which is preliminary data.</text>
</comment>
<evidence type="ECO:0000313" key="1">
    <source>
        <dbReference type="EMBL" id="KAL0633152.1"/>
    </source>
</evidence>
<proteinExistence type="predicted"/>
<dbReference type="EMBL" id="JBBBZM010000135">
    <property type="protein sequence ID" value="KAL0633152.1"/>
    <property type="molecule type" value="Genomic_DNA"/>
</dbReference>
<dbReference type="CDD" id="cd12148">
    <property type="entry name" value="fungal_TF_MHR"/>
    <property type="match status" value="1"/>
</dbReference>
<name>A0ABR3GB26_9PEZI</name>
<gene>
    <name evidence="1" type="ORF">Q9L58_007938</name>
</gene>
<dbReference type="Proteomes" id="UP001447188">
    <property type="component" value="Unassembled WGS sequence"/>
</dbReference>
<protein>
    <recommendedName>
        <fullName evidence="3">Transcription factor domain-containing protein</fullName>
    </recommendedName>
</protein>
<evidence type="ECO:0008006" key="3">
    <source>
        <dbReference type="Google" id="ProtNLM"/>
    </source>
</evidence>
<organism evidence="1 2">
    <name type="scientific">Discina gigas</name>
    <dbReference type="NCBI Taxonomy" id="1032678"/>
    <lineage>
        <taxon>Eukaryota</taxon>
        <taxon>Fungi</taxon>
        <taxon>Dikarya</taxon>
        <taxon>Ascomycota</taxon>
        <taxon>Pezizomycotina</taxon>
        <taxon>Pezizomycetes</taxon>
        <taxon>Pezizales</taxon>
        <taxon>Discinaceae</taxon>
        <taxon>Discina</taxon>
    </lineage>
</organism>
<accession>A0ABR3GB26</accession>
<sequence>MACSMGWNLQGQHDGAGSEDGDSEDAAYVQYLWWTLVMQDIWLYLYSGLPLLINYRDFKVTCPCSPPLFSSLVSLSEVLRFKIRPSSLSNRIPATTPYTALQKWQTLHLPTDSLLGPFSPTTPRGGEKSLYAEAITRLCHGAVLSIFILDLGNSDPLPQHAEQHLQTALQCNLAFPGVFQKIKLLERLGMICALGMLRLSKLHGTGPQGEMVVAAWGRTAGEETMQTLVALADDESMGWEVVWRIGE</sequence>
<evidence type="ECO:0000313" key="2">
    <source>
        <dbReference type="Proteomes" id="UP001447188"/>
    </source>
</evidence>
<reference evidence="1 2" key="1">
    <citation type="submission" date="2024-02" db="EMBL/GenBank/DDBJ databases">
        <title>Discinaceae phylogenomics.</title>
        <authorList>
            <person name="Dirks A.C."/>
            <person name="James T.Y."/>
        </authorList>
    </citation>
    <scope>NUCLEOTIDE SEQUENCE [LARGE SCALE GENOMIC DNA]</scope>
    <source>
        <strain evidence="1 2">ACD0624</strain>
    </source>
</reference>
<keyword evidence="2" id="KW-1185">Reference proteome</keyword>